<dbReference type="PANTHER" id="PTHR21708">
    <property type="entry name" value="PROBABLE 2-DEHYDROPANTOATE 2-REDUCTASE"/>
    <property type="match status" value="1"/>
</dbReference>
<dbReference type="OrthoDB" id="3609at2759"/>
<dbReference type="Gene3D" id="1.10.1040.10">
    <property type="entry name" value="N-(1-d-carboxylethyl)-l-norvaline Dehydrogenase, domain 2"/>
    <property type="match status" value="1"/>
</dbReference>
<evidence type="ECO:0000259" key="1">
    <source>
        <dbReference type="Pfam" id="PF08546"/>
    </source>
</evidence>
<evidence type="ECO:0000313" key="2">
    <source>
        <dbReference type="EMBL" id="PAV17690.1"/>
    </source>
</evidence>
<dbReference type="Proteomes" id="UP000217199">
    <property type="component" value="Unassembled WGS sequence"/>
</dbReference>
<accession>A0A286UDM6</accession>
<comment type="caution">
    <text evidence="2">The sequence shown here is derived from an EMBL/GenBank/DDBJ whole genome shotgun (WGS) entry which is preliminary data.</text>
</comment>
<gene>
    <name evidence="2" type="ORF">PNOK_0617600</name>
</gene>
<dbReference type="InterPro" id="IPR013328">
    <property type="entry name" value="6PGD_dom2"/>
</dbReference>
<dbReference type="InterPro" id="IPR051402">
    <property type="entry name" value="KPR-Related"/>
</dbReference>
<feature type="domain" description="Ketopantoate reductase C-terminal" evidence="1">
    <location>
        <begin position="51"/>
        <end position="183"/>
    </location>
</feature>
<dbReference type="Pfam" id="PF08546">
    <property type="entry name" value="ApbA_C"/>
    <property type="match status" value="1"/>
</dbReference>
<organism evidence="2 3">
    <name type="scientific">Pyrrhoderma noxium</name>
    <dbReference type="NCBI Taxonomy" id="2282107"/>
    <lineage>
        <taxon>Eukaryota</taxon>
        <taxon>Fungi</taxon>
        <taxon>Dikarya</taxon>
        <taxon>Basidiomycota</taxon>
        <taxon>Agaricomycotina</taxon>
        <taxon>Agaricomycetes</taxon>
        <taxon>Hymenochaetales</taxon>
        <taxon>Hymenochaetaceae</taxon>
        <taxon>Pyrrhoderma</taxon>
    </lineage>
</organism>
<dbReference type="InParanoid" id="A0A286UDM6"/>
<dbReference type="SUPFAM" id="SSF48179">
    <property type="entry name" value="6-phosphogluconate dehydrogenase C-terminal domain-like"/>
    <property type="match status" value="1"/>
</dbReference>
<evidence type="ECO:0000313" key="3">
    <source>
        <dbReference type="Proteomes" id="UP000217199"/>
    </source>
</evidence>
<dbReference type="GO" id="GO:0005737">
    <property type="term" value="C:cytoplasm"/>
    <property type="evidence" value="ECO:0007669"/>
    <property type="project" value="TreeGrafter"/>
</dbReference>
<proteinExistence type="predicted"/>
<name>A0A286UDM6_9AGAM</name>
<dbReference type="InterPro" id="IPR008927">
    <property type="entry name" value="6-PGluconate_DH-like_C_sf"/>
</dbReference>
<sequence>MHSNFDKLVVGLFKPGNYTNLTQTTEEIELLNDISDMFSTGGSDVTLVPEIQRHRFYKNFWNLAFSSIATATRYPVRAIFQEPEVEKIAVPVVRAIMEEMLAVGRALGFDEEAIPSSVVEDTIRSTGDIHRRPDSKHKASMLLDVELGKPLEVEVIVGEVLRRGKAVGVDTPRIELLYTIVKELLAELTPSDPLVYYNCRAY</sequence>
<dbReference type="FunFam" id="1.10.1040.10:FF:000017">
    <property type="entry name" value="2-dehydropantoate 2-reductase"/>
    <property type="match status" value="1"/>
</dbReference>
<keyword evidence="3" id="KW-1185">Reference proteome</keyword>
<dbReference type="STRING" id="2282107.A0A286UDM6"/>
<dbReference type="AlphaFoldDB" id="A0A286UDM6"/>
<protein>
    <recommendedName>
        <fullName evidence="1">Ketopantoate reductase C-terminal domain-containing protein</fullName>
    </recommendedName>
</protein>
<dbReference type="PANTHER" id="PTHR21708:SF43">
    <property type="entry name" value="KETOPANTOATE REDUCTASE C-TERMINAL DOMAIN-CONTAINING PROTEIN"/>
    <property type="match status" value="1"/>
</dbReference>
<dbReference type="InterPro" id="IPR013752">
    <property type="entry name" value="KPA_reductase"/>
</dbReference>
<reference evidence="2 3" key="1">
    <citation type="journal article" date="2017" name="Mol. Ecol.">
        <title>Comparative and population genomic landscape of Phellinus noxius: A hypervariable fungus causing root rot in trees.</title>
        <authorList>
            <person name="Chung C.L."/>
            <person name="Lee T.J."/>
            <person name="Akiba M."/>
            <person name="Lee H.H."/>
            <person name="Kuo T.H."/>
            <person name="Liu D."/>
            <person name="Ke H.M."/>
            <person name="Yokoi T."/>
            <person name="Roa M.B."/>
            <person name="Lu M.J."/>
            <person name="Chang Y.Y."/>
            <person name="Ann P.J."/>
            <person name="Tsai J.N."/>
            <person name="Chen C.Y."/>
            <person name="Tzean S.S."/>
            <person name="Ota Y."/>
            <person name="Hattori T."/>
            <person name="Sahashi N."/>
            <person name="Liou R.F."/>
            <person name="Kikuchi T."/>
            <person name="Tsai I.J."/>
        </authorList>
    </citation>
    <scope>NUCLEOTIDE SEQUENCE [LARGE SCALE GENOMIC DNA]</scope>
    <source>
        <strain evidence="2 3">FFPRI411160</strain>
    </source>
</reference>
<dbReference type="EMBL" id="NBII01000006">
    <property type="protein sequence ID" value="PAV17690.1"/>
    <property type="molecule type" value="Genomic_DNA"/>
</dbReference>